<evidence type="ECO:0000259" key="1">
    <source>
        <dbReference type="Pfam" id="PF06283"/>
    </source>
</evidence>
<dbReference type="InterPro" id="IPR029062">
    <property type="entry name" value="Class_I_gatase-like"/>
</dbReference>
<gene>
    <name evidence="2" type="ORF">FB550_108102</name>
</gene>
<protein>
    <submittedName>
        <fullName evidence="2">Type 1 glutamine amidotransferase</fullName>
    </submittedName>
</protein>
<dbReference type="Proteomes" id="UP000319671">
    <property type="component" value="Unassembled WGS sequence"/>
</dbReference>
<dbReference type="Gene3D" id="3.40.50.880">
    <property type="match status" value="1"/>
</dbReference>
<dbReference type="GO" id="GO:0016740">
    <property type="term" value="F:transferase activity"/>
    <property type="evidence" value="ECO:0007669"/>
    <property type="project" value="UniProtKB-KW"/>
</dbReference>
<comment type="caution">
    <text evidence="2">The sequence shown here is derived from an EMBL/GenBank/DDBJ whole genome shotgun (WGS) entry which is preliminary data.</text>
</comment>
<keyword evidence="3" id="KW-1185">Reference proteome</keyword>
<dbReference type="RefSeq" id="WP_144566292.1">
    <property type="nucleotide sequence ID" value="NZ_VIVN01000008.1"/>
</dbReference>
<dbReference type="Pfam" id="PF06283">
    <property type="entry name" value="ThuA"/>
    <property type="match status" value="1"/>
</dbReference>
<accession>A0A561D6W2</accession>
<dbReference type="InterPro" id="IPR029010">
    <property type="entry name" value="ThuA-like"/>
</dbReference>
<dbReference type="EMBL" id="VIVN01000008">
    <property type="protein sequence ID" value="TWD98848.1"/>
    <property type="molecule type" value="Genomic_DNA"/>
</dbReference>
<proteinExistence type="predicted"/>
<sequence length="217" mass="24559">MVKLLAILGDYYHPAEWAKESLEEAIRANFGREDVQLVFGSYETLKDELLDQPDGVVLFKENRLNPTDEIVRDWMTEGLASEITRYVSNGGGWLAWHSGLASYPSESGYTKMLRGSFLYHPEKHQIVKYTTVEKDSFLPGPSFFEFSDEHYFVQCDEANTNVFLRSESIDGQAVAGWSHSFGEGRVCCLTPTHTKQGLLNQEFLNVLGSCINWIASK</sequence>
<keyword evidence="2" id="KW-0808">Transferase</keyword>
<reference evidence="2 3" key="1">
    <citation type="submission" date="2019-06" db="EMBL/GenBank/DDBJ databases">
        <title>Sorghum-associated microbial communities from plants grown in Nebraska, USA.</title>
        <authorList>
            <person name="Schachtman D."/>
        </authorList>
    </citation>
    <scope>NUCLEOTIDE SEQUENCE [LARGE SCALE GENOMIC DNA]</scope>
    <source>
        <strain evidence="2 3">2482</strain>
    </source>
</reference>
<feature type="domain" description="ThuA-like" evidence="1">
    <location>
        <begin position="16"/>
        <end position="213"/>
    </location>
</feature>
<evidence type="ECO:0000313" key="2">
    <source>
        <dbReference type="EMBL" id="TWD98848.1"/>
    </source>
</evidence>
<name>A0A561D6W2_9BACI</name>
<dbReference type="AlphaFoldDB" id="A0A561D6W2"/>
<evidence type="ECO:0000313" key="3">
    <source>
        <dbReference type="Proteomes" id="UP000319671"/>
    </source>
</evidence>
<dbReference type="SUPFAM" id="SSF52317">
    <property type="entry name" value="Class I glutamine amidotransferase-like"/>
    <property type="match status" value="1"/>
</dbReference>
<organism evidence="2 3">
    <name type="scientific">Neobacillus bataviensis</name>
    <dbReference type="NCBI Taxonomy" id="220685"/>
    <lineage>
        <taxon>Bacteria</taxon>
        <taxon>Bacillati</taxon>
        <taxon>Bacillota</taxon>
        <taxon>Bacilli</taxon>
        <taxon>Bacillales</taxon>
        <taxon>Bacillaceae</taxon>
        <taxon>Neobacillus</taxon>
    </lineage>
</organism>
<keyword evidence="2" id="KW-0315">Glutamine amidotransferase</keyword>